<geneLocation type="plasmid" evidence="1 2">
    <name>pC</name>
</geneLocation>
<accession>B3Q5R9</accession>
<protein>
    <recommendedName>
        <fullName evidence="3">Prevent-host-death family protein</fullName>
    </recommendedName>
</protein>
<dbReference type="AlphaFoldDB" id="B3Q5R9"/>
<name>B3Q5R9_RHIE6</name>
<dbReference type="EMBL" id="CP001077">
    <property type="protein sequence ID" value="ACE94550.1"/>
    <property type="molecule type" value="Genomic_DNA"/>
</dbReference>
<organism evidence="1 2">
    <name type="scientific">Rhizobium etli (strain CIAT 652)</name>
    <dbReference type="NCBI Taxonomy" id="491916"/>
    <lineage>
        <taxon>Bacteria</taxon>
        <taxon>Pseudomonadati</taxon>
        <taxon>Pseudomonadota</taxon>
        <taxon>Alphaproteobacteria</taxon>
        <taxon>Hyphomicrobiales</taxon>
        <taxon>Rhizobiaceae</taxon>
        <taxon>Rhizobium/Agrobacterium group</taxon>
        <taxon>Rhizobium</taxon>
    </lineage>
</organism>
<dbReference type="HOGENOM" id="CLU_172502_2_0_5"/>
<dbReference type="KEGG" id="rec:RHECIAT_PC0000472"/>
<dbReference type="eggNOG" id="ENOG50318ZX">
    <property type="taxonomic scope" value="Bacteria"/>
</dbReference>
<proteinExistence type="predicted"/>
<dbReference type="Proteomes" id="UP000008817">
    <property type="component" value="Plasmid pC"/>
</dbReference>
<keyword evidence="1" id="KW-0614">Plasmid</keyword>
<evidence type="ECO:0000313" key="2">
    <source>
        <dbReference type="Proteomes" id="UP000008817"/>
    </source>
</evidence>
<sequence>MEEGRMATAVRVPATVFSRSFARYQDEAMAGTVIEVTSHGRVIGGYLSATELEHYRSLKRREREVLVVGELDDETISDIENAKYGVAPK</sequence>
<reference evidence="1 2" key="1">
    <citation type="submission" date="2008-04" db="EMBL/GenBank/DDBJ databases">
        <title>Genome diversity and DNA divergence of Rhizobium etli.</title>
        <authorList>
            <person name="Gonzalez V."/>
            <person name="Acosta J.L."/>
            <person name="Santamaria R.I."/>
            <person name="Bustos P."/>
            <person name="Hernandez-Gonzalez I.L."/>
            <person name="Fernandez J.L."/>
            <person name="Diaz R."/>
            <person name="Flores M."/>
            <person name="Mora J."/>
            <person name="Palacios R."/>
            <person name="Davila G."/>
        </authorList>
    </citation>
    <scope>NUCLEOTIDE SEQUENCE [LARGE SCALE GENOMIC DNA]</scope>
    <source>
        <strain evidence="2">CIAT 652</strain>
        <plasmid evidence="2">Plasmid pC</plasmid>
    </source>
</reference>
<evidence type="ECO:0008006" key="3">
    <source>
        <dbReference type="Google" id="ProtNLM"/>
    </source>
</evidence>
<evidence type="ECO:0000313" key="1">
    <source>
        <dbReference type="EMBL" id="ACE94550.1"/>
    </source>
</evidence>
<gene>
    <name evidence="1" type="ordered locus">RHECIAT_PC0000472</name>
</gene>